<keyword evidence="4" id="KW-0732">Signal</keyword>
<gene>
    <name evidence="5" type="primary">prsT</name>
    <name evidence="5" type="ORF">ACFPO9_09285</name>
</gene>
<keyword evidence="2 3" id="KW-0802">TPR repeat</keyword>
<dbReference type="Proteomes" id="UP001596086">
    <property type="component" value="Unassembled WGS sequence"/>
</dbReference>
<dbReference type="EMBL" id="JBHSMZ010000006">
    <property type="protein sequence ID" value="MFC5548704.1"/>
    <property type="molecule type" value="Genomic_DNA"/>
</dbReference>
<protein>
    <submittedName>
        <fullName evidence="5">XrtA/PEP-CTERM system TPR-repeat protein PrsT</fullName>
    </submittedName>
</protein>
<feature type="repeat" description="TPR" evidence="3">
    <location>
        <begin position="716"/>
        <end position="749"/>
    </location>
</feature>
<evidence type="ECO:0000256" key="4">
    <source>
        <dbReference type="SAM" id="SignalP"/>
    </source>
</evidence>
<dbReference type="Pfam" id="PF13432">
    <property type="entry name" value="TPR_16"/>
    <property type="match status" value="1"/>
</dbReference>
<dbReference type="SMART" id="SM00028">
    <property type="entry name" value="TPR"/>
    <property type="match status" value="14"/>
</dbReference>
<name>A0ABW0RV68_9BURK</name>
<dbReference type="PROSITE" id="PS51257">
    <property type="entry name" value="PROKAR_LIPOPROTEIN"/>
    <property type="match status" value="1"/>
</dbReference>
<dbReference type="PANTHER" id="PTHR45586">
    <property type="entry name" value="TPR REPEAT-CONTAINING PROTEIN PA4667"/>
    <property type="match status" value="1"/>
</dbReference>
<dbReference type="Pfam" id="PF14559">
    <property type="entry name" value="TPR_19"/>
    <property type="match status" value="4"/>
</dbReference>
<sequence>MPASVKPSRRLASMPALLAALLLPVLLSACQGESGAELRARAETFRQRGDQHSAVITLKNALEKEPRNAETRYLLAATYHELGDGLSAEKEARLALQQGYPKEAALALLARSLNLQAEYQKALDQTGADEDARGALLAPRADAWLALDKQDRARALYEKALQLRPNDSAAMIGMGRVAFLNGDPAAAHAWPARILAHDPEQIDALMFEAELLRAESKGAQAFDIYDKVLALQPQHRSAHVEKAYTAIGLERFQMAQAELDSALKLAPGSVLVIYTQALLDFSRGRVQEAHDSLLKVLRVAPEHMPSVLLAGVVNMRLGSWYLAEHHFRHYLERTPGNLYARKMLAASLLGSGHSREAREALEPMLINPEASGYKDAQLLALAGESSMRSRDFNQATELFEKASALDPGSSSLRTSLGLSRLENGDTARAIRELQAAISLDRDSAEAAVALIRTELRLRHFDAAGQAVQALERVQPENAVAHELKGLVAIARREPDKARAALRQALAIDPTYFAAAADLAQLALDEKQPEQARRQMLDFLATNKASVPALTMLASLADAARKPEEATRWLEQAAAVDPNAVGPAVNLIGQYLRVSEPEKALKLARTLQVGHPDNPDLLDLLGKSQLANGERAEALETYRKLSFALPRSAQAQMQVAALSLLLNQPVQAEESLKGALAIQPDFPAAQVALAELYVRKGSRDIALIVAEQLQRKHPEAAAGYQLQGDILMSKRQAAQALALYERAFKLSPVNELAIKIDDALRQAGRRIEAVQRFDRWLAAHPDDVRAQAYKAQTCMAEGDFRQAAARLEALLKRQPGNAVALNNLALAYQELGDARAQATAEAAYEQAGDQPDVMDTLAWILVEKGAAKADGARGLMLLQKANALAPKARDIRYHLAAAMAKTGDRAGARKELEALAAGDMRFAQAEQARGLLAQLQRD</sequence>
<accession>A0ABW0RV68</accession>
<reference evidence="6" key="1">
    <citation type="journal article" date="2019" name="Int. J. Syst. Evol. Microbiol.">
        <title>The Global Catalogue of Microorganisms (GCM) 10K type strain sequencing project: providing services to taxonomists for standard genome sequencing and annotation.</title>
        <authorList>
            <consortium name="The Broad Institute Genomics Platform"/>
            <consortium name="The Broad Institute Genome Sequencing Center for Infectious Disease"/>
            <person name="Wu L."/>
            <person name="Ma J."/>
        </authorList>
    </citation>
    <scope>NUCLEOTIDE SEQUENCE [LARGE SCALE GENOMIC DNA]</scope>
    <source>
        <strain evidence="6">CGMCC 4.5798</strain>
    </source>
</reference>
<dbReference type="PANTHER" id="PTHR45586:SF1">
    <property type="entry name" value="LIPOPOLYSACCHARIDE ASSEMBLY PROTEIN B"/>
    <property type="match status" value="1"/>
</dbReference>
<dbReference type="InterPro" id="IPR011990">
    <property type="entry name" value="TPR-like_helical_dom_sf"/>
</dbReference>
<feature type="chain" id="PRO_5046242491" evidence="4">
    <location>
        <begin position="30"/>
        <end position="937"/>
    </location>
</feature>
<dbReference type="NCBIfam" id="TIGR02917">
    <property type="entry name" value="PEP_TPR_lipo"/>
    <property type="match status" value="1"/>
</dbReference>
<dbReference type="PROSITE" id="PS50005">
    <property type="entry name" value="TPR"/>
    <property type="match status" value="4"/>
</dbReference>
<dbReference type="SUPFAM" id="SSF48452">
    <property type="entry name" value="TPR-like"/>
    <property type="match status" value="3"/>
</dbReference>
<dbReference type="InterPro" id="IPR051012">
    <property type="entry name" value="CellSynth/LPSAsmb/PSIAsmb"/>
</dbReference>
<keyword evidence="1" id="KW-0677">Repeat</keyword>
<evidence type="ECO:0000256" key="3">
    <source>
        <dbReference type="PROSITE-ProRule" id="PRU00339"/>
    </source>
</evidence>
<feature type="repeat" description="TPR" evidence="3">
    <location>
        <begin position="376"/>
        <end position="409"/>
    </location>
</feature>
<evidence type="ECO:0000313" key="6">
    <source>
        <dbReference type="Proteomes" id="UP001596086"/>
    </source>
</evidence>
<dbReference type="RefSeq" id="WP_379769788.1">
    <property type="nucleotide sequence ID" value="NZ_JBHSMZ010000006.1"/>
</dbReference>
<proteinExistence type="predicted"/>
<dbReference type="InterPro" id="IPR019734">
    <property type="entry name" value="TPR_rpt"/>
</dbReference>
<dbReference type="InterPro" id="IPR014266">
    <property type="entry name" value="PEP-CTERM_TPR_PrsT"/>
</dbReference>
<evidence type="ECO:0000313" key="5">
    <source>
        <dbReference type="EMBL" id="MFC5548704.1"/>
    </source>
</evidence>
<comment type="caution">
    <text evidence="5">The sequence shown here is derived from an EMBL/GenBank/DDBJ whole genome shotgun (WGS) entry which is preliminary data.</text>
</comment>
<organism evidence="5 6">
    <name type="scientific">Massilia aerilata</name>
    <dbReference type="NCBI Taxonomy" id="453817"/>
    <lineage>
        <taxon>Bacteria</taxon>
        <taxon>Pseudomonadati</taxon>
        <taxon>Pseudomonadota</taxon>
        <taxon>Betaproteobacteria</taxon>
        <taxon>Burkholderiales</taxon>
        <taxon>Oxalobacteraceae</taxon>
        <taxon>Telluria group</taxon>
        <taxon>Massilia</taxon>
    </lineage>
</organism>
<evidence type="ECO:0000256" key="1">
    <source>
        <dbReference type="ARBA" id="ARBA00022737"/>
    </source>
</evidence>
<feature type="signal peptide" evidence="4">
    <location>
        <begin position="1"/>
        <end position="29"/>
    </location>
</feature>
<evidence type="ECO:0000256" key="2">
    <source>
        <dbReference type="ARBA" id="ARBA00022803"/>
    </source>
</evidence>
<keyword evidence="6" id="KW-1185">Reference proteome</keyword>
<feature type="repeat" description="TPR" evidence="3">
    <location>
        <begin position="134"/>
        <end position="167"/>
    </location>
</feature>
<dbReference type="Gene3D" id="1.25.40.10">
    <property type="entry name" value="Tetratricopeptide repeat domain"/>
    <property type="match status" value="7"/>
</dbReference>
<feature type="repeat" description="TPR" evidence="3">
    <location>
        <begin position="410"/>
        <end position="443"/>
    </location>
</feature>